<feature type="transmembrane region" description="Helical" evidence="6">
    <location>
        <begin position="312"/>
        <end position="334"/>
    </location>
</feature>
<dbReference type="GO" id="GO:0043190">
    <property type="term" value="C:ATP-binding cassette (ABC) transporter complex"/>
    <property type="evidence" value="ECO:0007669"/>
    <property type="project" value="TreeGrafter"/>
</dbReference>
<name>A0AAJ4RCG3_9BACT</name>
<evidence type="ECO:0000256" key="5">
    <source>
        <dbReference type="ARBA" id="ARBA00023136"/>
    </source>
</evidence>
<evidence type="ECO:0000313" key="10">
    <source>
        <dbReference type="Proteomes" id="UP000298805"/>
    </source>
</evidence>
<keyword evidence="2" id="KW-1003">Cell membrane</keyword>
<dbReference type="RefSeq" id="WP_123352216.1">
    <property type="nucleotide sequence ID" value="NZ_CP027432.2"/>
</dbReference>
<keyword evidence="5 6" id="KW-0472">Membrane</keyword>
<evidence type="ECO:0000256" key="1">
    <source>
        <dbReference type="ARBA" id="ARBA00004651"/>
    </source>
</evidence>
<gene>
    <name evidence="7" type="ORF">C6V80_03135</name>
    <name evidence="8" type="ORF">EDC58_0799</name>
</gene>
<feature type="transmembrane region" description="Helical" evidence="6">
    <location>
        <begin position="285"/>
        <end position="306"/>
    </location>
</feature>
<accession>A0AAJ4RCG3</accession>
<dbReference type="AlphaFoldDB" id="A0AAJ4RCG3"/>
<evidence type="ECO:0000256" key="4">
    <source>
        <dbReference type="ARBA" id="ARBA00022989"/>
    </source>
</evidence>
<reference evidence="10" key="1">
    <citation type="submission" date="2018-03" db="EMBL/GenBank/DDBJ databases">
        <title>A comparative analysis of the Nautiliaceae.</title>
        <authorList>
            <person name="Grosche A."/>
            <person name="Smedile F."/>
            <person name="Vetriani C."/>
        </authorList>
    </citation>
    <scope>NUCLEOTIDE SEQUENCE [LARGE SCALE GENOMIC DNA]</scope>
    <source>
        <strain evidence="10">TB6</strain>
    </source>
</reference>
<feature type="transmembrane region" description="Helical" evidence="6">
    <location>
        <begin position="14"/>
        <end position="35"/>
    </location>
</feature>
<dbReference type="EMBL" id="CP027432">
    <property type="protein sequence ID" value="QCI27990.1"/>
    <property type="molecule type" value="Genomic_DNA"/>
</dbReference>
<protein>
    <submittedName>
        <fullName evidence="8">Lipopolysaccharide export system permease protein</fullName>
    </submittedName>
    <submittedName>
        <fullName evidence="7">LptF/LptG family permease</fullName>
    </submittedName>
</protein>
<dbReference type="GO" id="GO:0015920">
    <property type="term" value="P:lipopolysaccharide transport"/>
    <property type="evidence" value="ECO:0007669"/>
    <property type="project" value="TreeGrafter"/>
</dbReference>
<dbReference type="Proteomes" id="UP000272781">
    <property type="component" value="Unassembled WGS sequence"/>
</dbReference>
<feature type="transmembrane region" description="Helical" evidence="6">
    <location>
        <begin position="47"/>
        <end position="73"/>
    </location>
</feature>
<dbReference type="PANTHER" id="PTHR33529">
    <property type="entry name" value="SLR0882 PROTEIN-RELATED"/>
    <property type="match status" value="1"/>
</dbReference>
<keyword evidence="3 6" id="KW-0812">Transmembrane</keyword>
<reference evidence="7" key="3">
    <citation type="submission" date="2019-06" db="EMBL/GenBank/DDBJ databases">
        <title>A comparative analysis of the Nautiliaceae.</title>
        <authorList>
            <person name="Grosche A."/>
            <person name="Smedile F."/>
            <person name="Vetriani C."/>
        </authorList>
    </citation>
    <scope>NUCLEOTIDE SEQUENCE</scope>
    <source>
        <strain evidence="7">TB6</strain>
    </source>
</reference>
<organism evidence="8 9">
    <name type="scientific">Caminibacter pacificus</name>
    <dbReference type="NCBI Taxonomy" id="1424653"/>
    <lineage>
        <taxon>Bacteria</taxon>
        <taxon>Pseudomonadati</taxon>
        <taxon>Campylobacterota</taxon>
        <taxon>Epsilonproteobacteria</taxon>
        <taxon>Nautiliales</taxon>
        <taxon>Nautiliaceae</taxon>
        <taxon>Caminibacter</taxon>
    </lineage>
</organism>
<evidence type="ECO:0000313" key="9">
    <source>
        <dbReference type="Proteomes" id="UP000272781"/>
    </source>
</evidence>
<dbReference type="InterPro" id="IPR005495">
    <property type="entry name" value="LptG/LptF_permease"/>
</dbReference>
<dbReference type="EMBL" id="RJVK01000002">
    <property type="protein sequence ID" value="ROR39824.1"/>
    <property type="molecule type" value="Genomic_DNA"/>
</dbReference>
<feature type="transmembrane region" description="Helical" evidence="6">
    <location>
        <begin position="249"/>
        <end position="273"/>
    </location>
</feature>
<dbReference type="Proteomes" id="UP000298805">
    <property type="component" value="Chromosome"/>
</dbReference>
<keyword evidence="10" id="KW-1185">Reference proteome</keyword>
<dbReference type="PANTHER" id="PTHR33529:SF6">
    <property type="entry name" value="YJGP_YJGQ FAMILY PERMEASE"/>
    <property type="match status" value="1"/>
</dbReference>
<comment type="subcellular location">
    <subcellularLocation>
        <location evidence="1">Cell membrane</location>
        <topology evidence="1">Multi-pass membrane protein</topology>
    </subcellularLocation>
</comment>
<feature type="transmembrane region" description="Helical" evidence="6">
    <location>
        <begin position="94"/>
        <end position="112"/>
    </location>
</feature>
<evidence type="ECO:0000313" key="7">
    <source>
        <dbReference type="EMBL" id="QCI27990.1"/>
    </source>
</evidence>
<reference evidence="8 9" key="2">
    <citation type="submission" date="2018-11" db="EMBL/GenBank/DDBJ databases">
        <title>Genomic Encyclopedia of Type Strains, Phase IV (KMG-IV): sequencing the most valuable type-strain genomes for metagenomic binning, comparative biology and taxonomic classification.</title>
        <authorList>
            <person name="Goeker M."/>
        </authorList>
    </citation>
    <scope>NUCLEOTIDE SEQUENCE [LARGE SCALE GENOMIC DNA]</scope>
    <source>
        <strain evidence="8 9">DSM 27783</strain>
    </source>
</reference>
<dbReference type="Pfam" id="PF03739">
    <property type="entry name" value="LptF_LptG"/>
    <property type="match status" value="1"/>
</dbReference>
<evidence type="ECO:0000313" key="8">
    <source>
        <dbReference type="EMBL" id="ROR39824.1"/>
    </source>
</evidence>
<proteinExistence type="predicted"/>
<sequence length="339" mass="40067">MYFRYLLKKYFKSFMLVFIGLSFLYVIVDFMFNYAKLPSSSNLQVLYAFYVFIYASYTLFPLAIIFGFLLSVSSMIKFNEFVSFYSLGFRPKKLLKPFLIFALSVTALMYLLQSSKLAYANQYATSIKENFNYKTYNLFLKYKNNIVYIKSINPFSKMAWGIKVFEIKNRKITKVIYAKRAVFENDKWKTKNAEIMTLKQNVWQKEQKPLVFLENFTPKILSNLKTLDNISFYDAYITIRYFKDIDLNMILSIVFFKIFTPLLMIAFLIYLFFTAPIHVRISNVSLFMIKSVTFSVLLWAGELLIFKFAKQGILPFWTLAVPFLAIVVIDFLVIRRSYD</sequence>
<keyword evidence="4 6" id="KW-1133">Transmembrane helix</keyword>
<evidence type="ECO:0000256" key="6">
    <source>
        <dbReference type="SAM" id="Phobius"/>
    </source>
</evidence>
<evidence type="ECO:0000256" key="3">
    <source>
        <dbReference type="ARBA" id="ARBA00022692"/>
    </source>
</evidence>
<evidence type="ECO:0000256" key="2">
    <source>
        <dbReference type="ARBA" id="ARBA00022475"/>
    </source>
</evidence>